<proteinExistence type="predicted"/>
<name>A0A4Z2FV62_9TELE</name>
<protein>
    <submittedName>
        <fullName evidence="1">Uncharacterized protein</fullName>
    </submittedName>
</protein>
<organism evidence="1 2">
    <name type="scientific">Liparis tanakae</name>
    <name type="common">Tanaka's snailfish</name>
    <dbReference type="NCBI Taxonomy" id="230148"/>
    <lineage>
        <taxon>Eukaryota</taxon>
        <taxon>Metazoa</taxon>
        <taxon>Chordata</taxon>
        <taxon>Craniata</taxon>
        <taxon>Vertebrata</taxon>
        <taxon>Euteleostomi</taxon>
        <taxon>Actinopterygii</taxon>
        <taxon>Neopterygii</taxon>
        <taxon>Teleostei</taxon>
        <taxon>Neoteleostei</taxon>
        <taxon>Acanthomorphata</taxon>
        <taxon>Eupercaria</taxon>
        <taxon>Perciformes</taxon>
        <taxon>Cottioidei</taxon>
        <taxon>Cottales</taxon>
        <taxon>Liparidae</taxon>
        <taxon>Liparis</taxon>
    </lineage>
</organism>
<accession>A0A4Z2FV62</accession>
<dbReference type="Proteomes" id="UP000314294">
    <property type="component" value="Unassembled WGS sequence"/>
</dbReference>
<comment type="caution">
    <text evidence="1">The sequence shown here is derived from an EMBL/GenBank/DDBJ whole genome shotgun (WGS) entry which is preliminary data.</text>
</comment>
<evidence type="ECO:0000313" key="2">
    <source>
        <dbReference type="Proteomes" id="UP000314294"/>
    </source>
</evidence>
<gene>
    <name evidence="1" type="ORF">EYF80_044710</name>
</gene>
<sequence length="92" mass="10310">MATEGWTLRNKPCEIHYPPKIAKIQPEKQNGLSRSAGGWIDACVRLHRRDITTRPCLMAILHILDSAMVGQGIVSLGGFFTMCRVRVSRPHL</sequence>
<keyword evidence="2" id="KW-1185">Reference proteome</keyword>
<dbReference type="AlphaFoldDB" id="A0A4Z2FV62"/>
<dbReference type="EMBL" id="SRLO01000867">
    <property type="protein sequence ID" value="TNN45096.1"/>
    <property type="molecule type" value="Genomic_DNA"/>
</dbReference>
<reference evidence="1 2" key="1">
    <citation type="submission" date="2019-03" db="EMBL/GenBank/DDBJ databases">
        <title>First draft genome of Liparis tanakae, snailfish: a comprehensive survey of snailfish specific genes.</title>
        <authorList>
            <person name="Kim W."/>
            <person name="Song I."/>
            <person name="Jeong J.-H."/>
            <person name="Kim D."/>
            <person name="Kim S."/>
            <person name="Ryu S."/>
            <person name="Song J.Y."/>
            <person name="Lee S.K."/>
        </authorList>
    </citation>
    <scope>NUCLEOTIDE SEQUENCE [LARGE SCALE GENOMIC DNA]</scope>
    <source>
        <tissue evidence="1">Muscle</tissue>
    </source>
</reference>
<evidence type="ECO:0000313" key="1">
    <source>
        <dbReference type="EMBL" id="TNN45096.1"/>
    </source>
</evidence>